<reference evidence="1 2" key="1">
    <citation type="submission" date="2019-07" db="EMBL/GenBank/DDBJ databases">
        <title>Whole genome shotgun sequence of Reyranella soli NBRC 108950.</title>
        <authorList>
            <person name="Hosoyama A."/>
            <person name="Uohara A."/>
            <person name="Ohji S."/>
            <person name="Ichikawa N."/>
        </authorList>
    </citation>
    <scope>NUCLEOTIDE SEQUENCE [LARGE SCALE GENOMIC DNA]</scope>
    <source>
        <strain evidence="1 2">NBRC 108950</strain>
    </source>
</reference>
<name>A0A512NJ79_9HYPH</name>
<evidence type="ECO:0000313" key="1">
    <source>
        <dbReference type="EMBL" id="GEP59008.1"/>
    </source>
</evidence>
<organism evidence="1 2">
    <name type="scientific">Reyranella soli</name>
    <dbReference type="NCBI Taxonomy" id="1230389"/>
    <lineage>
        <taxon>Bacteria</taxon>
        <taxon>Pseudomonadati</taxon>
        <taxon>Pseudomonadota</taxon>
        <taxon>Alphaproteobacteria</taxon>
        <taxon>Hyphomicrobiales</taxon>
        <taxon>Reyranellaceae</taxon>
        <taxon>Reyranella</taxon>
    </lineage>
</organism>
<evidence type="ECO:0000313" key="2">
    <source>
        <dbReference type="Proteomes" id="UP000321058"/>
    </source>
</evidence>
<gene>
    <name evidence="1" type="ORF">RSO01_61740</name>
</gene>
<sequence>MPCPEVAALFEREANTFATIVLFQDDGFARMAMDSEFSIKVPMRTAKKFGASVYAGIREYVRRSDKACAAIILNPCTFRPDIGYVAPVRRTEFSPLFKAQFGDLKLPLELTSVDEMMRFVPLGGRRMARPDTCALTDLNGSIQEFVGEGFATPYNIFVLIHARATLRRRIVIGS</sequence>
<dbReference type="AlphaFoldDB" id="A0A512NJ79"/>
<proteinExistence type="predicted"/>
<dbReference type="EMBL" id="BKAJ01000115">
    <property type="protein sequence ID" value="GEP59008.1"/>
    <property type="molecule type" value="Genomic_DNA"/>
</dbReference>
<accession>A0A512NJ79</accession>
<comment type="caution">
    <text evidence="1">The sequence shown here is derived from an EMBL/GenBank/DDBJ whole genome shotgun (WGS) entry which is preliminary data.</text>
</comment>
<keyword evidence="2" id="KW-1185">Reference proteome</keyword>
<protein>
    <submittedName>
        <fullName evidence="1">Uncharacterized protein</fullName>
    </submittedName>
</protein>
<dbReference type="Proteomes" id="UP000321058">
    <property type="component" value="Unassembled WGS sequence"/>
</dbReference>